<dbReference type="Gene3D" id="1.20.140.50">
    <property type="entry name" value="alix/aip1 like domains"/>
    <property type="match status" value="1"/>
</dbReference>
<proteinExistence type="predicted"/>
<evidence type="ECO:0000313" key="9">
    <source>
        <dbReference type="EnsemblMetazoa" id="KAF7493372.1"/>
    </source>
</evidence>
<dbReference type="GO" id="GO:0043328">
    <property type="term" value="P:protein transport to vacuole involved in ubiquitin-dependent protein catabolic process via the multivesicular body sorting pathway"/>
    <property type="evidence" value="ECO:0007669"/>
    <property type="project" value="TreeGrafter"/>
</dbReference>
<evidence type="ECO:0000256" key="6">
    <source>
        <dbReference type="SAM" id="MobiDB-lite"/>
    </source>
</evidence>
<dbReference type="PROSITE" id="PS51180">
    <property type="entry name" value="BRO1"/>
    <property type="match status" value="1"/>
</dbReference>
<name>A0A834RCU9_SARSC</name>
<accession>A0A834RCU9</accession>
<feature type="region of interest" description="Disordered" evidence="6">
    <location>
        <begin position="801"/>
        <end position="853"/>
    </location>
</feature>
<evidence type="ECO:0000256" key="5">
    <source>
        <dbReference type="SAM" id="Coils"/>
    </source>
</evidence>
<gene>
    <name evidence="8" type="ORF">SSS_8354</name>
</gene>
<dbReference type="GO" id="GO:0032456">
    <property type="term" value="P:endocytic recycling"/>
    <property type="evidence" value="ECO:0007669"/>
    <property type="project" value="TreeGrafter"/>
</dbReference>
<dbReference type="Proteomes" id="UP000070412">
    <property type="component" value="Unassembled WGS sequence"/>
</dbReference>
<feature type="region of interest" description="Disordered" evidence="6">
    <location>
        <begin position="1113"/>
        <end position="1145"/>
    </location>
</feature>
<feature type="region of interest" description="Disordered" evidence="6">
    <location>
        <begin position="1158"/>
        <end position="1208"/>
    </location>
</feature>
<feature type="compositionally biased region" description="Polar residues" evidence="6">
    <location>
        <begin position="801"/>
        <end position="835"/>
    </location>
</feature>
<keyword evidence="3" id="KW-0963">Cytoplasm</keyword>
<evidence type="ECO:0000256" key="2">
    <source>
        <dbReference type="ARBA" id="ARBA00004496"/>
    </source>
</evidence>
<feature type="coiled-coil region" evidence="5">
    <location>
        <begin position="562"/>
        <end position="589"/>
    </location>
</feature>
<feature type="compositionally biased region" description="Polar residues" evidence="6">
    <location>
        <begin position="989"/>
        <end position="1004"/>
    </location>
</feature>
<evidence type="ECO:0000313" key="10">
    <source>
        <dbReference type="Proteomes" id="UP000070412"/>
    </source>
</evidence>
<dbReference type="PANTHER" id="PTHR23030">
    <property type="entry name" value="PCD6 INTERACTING PROTEIN-RELATED"/>
    <property type="match status" value="1"/>
</dbReference>
<dbReference type="EMBL" id="WVUK01000056">
    <property type="protein sequence ID" value="KAF7493372.1"/>
    <property type="molecule type" value="Genomic_DNA"/>
</dbReference>
<reference evidence="10" key="1">
    <citation type="journal article" date="2020" name="PLoS Negl. Trop. Dis.">
        <title>High-quality nuclear genome for Sarcoptes scabiei-A critical resource for a neglected parasite.</title>
        <authorList>
            <person name="Korhonen P.K."/>
            <person name="Gasser R.B."/>
            <person name="Ma G."/>
            <person name="Wang T."/>
            <person name="Stroehlein A.J."/>
            <person name="Young N.D."/>
            <person name="Ang C.S."/>
            <person name="Fernando D.D."/>
            <person name="Lu H.C."/>
            <person name="Taylor S."/>
            <person name="Reynolds S.L."/>
            <person name="Mofiz E."/>
            <person name="Najaraj S.H."/>
            <person name="Gowda H."/>
            <person name="Madugundu A."/>
            <person name="Renuse S."/>
            <person name="Holt D."/>
            <person name="Pandey A."/>
            <person name="Papenfuss A.T."/>
            <person name="Fischer K."/>
        </authorList>
    </citation>
    <scope>NUCLEOTIDE SEQUENCE [LARGE SCALE GENOMIC DNA]</scope>
</reference>
<feature type="compositionally biased region" description="Polar residues" evidence="6">
    <location>
        <begin position="1113"/>
        <end position="1126"/>
    </location>
</feature>
<dbReference type="AlphaFoldDB" id="A0A834RCU9"/>
<dbReference type="InterPro" id="IPR025304">
    <property type="entry name" value="ALIX_V_dom"/>
</dbReference>
<dbReference type="EnsemblMetazoa" id="SSS_8354s_mrna">
    <property type="protein sequence ID" value="KAF7493372.1"/>
    <property type="gene ID" value="SSS_8354"/>
</dbReference>
<dbReference type="InterPro" id="IPR004328">
    <property type="entry name" value="BRO1_dom"/>
</dbReference>
<reference evidence="8" key="2">
    <citation type="submission" date="2020-01" db="EMBL/GenBank/DDBJ databases">
        <authorList>
            <person name="Korhonen P.K.K."/>
            <person name="Guangxu M.G."/>
            <person name="Wang T.W."/>
            <person name="Stroehlein A.J.S."/>
            <person name="Young N.D."/>
            <person name="Ang C.-S.A."/>
            <person name="Fernando D.W.F."/>
            <person name="Lu H.L."/>
            <person name="Taylor S.T."/>
            <person name="Ehtesham M.E.M."/>
            <person name="Najaraj S.H.N."/>
            <person name="Harsha G.H.G."/>
            <person name="Madugundu A.M."/>
            <person name="Renuse S.R."/>
            <person name="Holt D.H."/>
            <person name="Pandey A.P."/>
            <person name="Papenfuss A.P."/>
            <person name="Gasser R.B.G."/>
            <person name="Fischer K.F."/>
        </authorList>
    </citation>
    <scope>NUCLEOTIDE SEQUENCE</scope>
    <source>
        <strain evidence="8">SSS_KF_BRIS2020</strain>
    </source>
</reference>
<keyword evidence="4" id="KW-0967">Endosome</keyword>
<feature type="compositionally biased region" description="Polar residues" evidence="6">
    <location>
        <begin position="1012"/>
        <end position="1028"/>
    </location>
</feature>
<keyword evidence="10" id="KW-1185">Reference proteome</keyword>
<dbReference type="InterPro" id="IPR038499">
    <property type="entry name" value="BRO1_sf"/>
</dbReference>
<protein>
    <submittedName>
        <fullName evidence="8">Tyrosine-protein phosphatase non-receptor type 23</fullName>
    </submittedName>
</protein>
<keyword evidence="8" id="KW-0675">Receptor</keyword>
<reference evidence="9" key="3">
    <citation type="submission" date="2022-06" db="UniProtKB">
        <authorList>
            <consortium name="EnsemblMetazoa"/>
        </authorList>
    </citation>
    <scope>IDENTIFICATION</scope>
</reference>
<dbReference type="Gene3D" id="1.25.40.280">
    <property type="entry name" value="alix/aip1 like domains"/>
    <property type="match status" value="1"/>
</dbReference>
<dbReference type="PANTHER" id="PTHR23030:SF30">
    <property type="entry name" value="TYROSINE-PROTEIN PHOSPHATASE NON-RECEPTOR TYPE 23"/>
    <property type="match status" value="1"/>
</dbReference>
<comment type="subcellular location">
    <subcellularLocation>
        <location evidence="2">Cytoplasm</location>
    </subcellularLocation>
    <subcellularLocation>
        <location evidence="1">Endosome</location>
    </subcellularLocation>
</comment>
<sequence length="1208" mass="135354">MEAVPRLPMLSFELKISPVCPDFANPFKRFISKYYGENGDLYDREISELENLRNSACRAARDVTGCSILKRYYCQIYSLFNRFGAFENHIGVQCVWADIYSGQTVVGDLDFELACILYNIGALHSELGSTDQRQTAEEMKISCTHFQCAVWAFQHLIDDTKLFRSSDISNDLLQFFVKILLAQAQECILEKSMLDNRKPLTVAKVTVQVVEYYKNAMSMLQQGAMNTNSQSSIIDVVGSKLFKKWKKFVEFKLTYFDSISALYLGNSSEEEKKMGERIAWFELADSKIQQAAQLSMHLDDITPSISDALTFVSDVITAKLTNAKKENDFIYHEKVPSAAQLPEIQGVPLVKGIAFNVCDPDVSGQDIFARLVPIEAHEIASIYSAQQDEILREIRGKIEDKNQELISYLSSLQLEKEFLRAPKEDVIPDELINICAELSLHPDSVNEVKKVLEQLDIVSQETGKIIGESKNLLEEEEKKESAHQEKFGKRPPSMIIVDLNTELNKHDETHKKAVVSNVSLWENFDQHKDDIIVMNSSSASKIAAILPSNKNIKIDEATVSEMERLFDKIEEMKKQRIMLEEQLTKEMDQDNILKFVLAHPKEEIKQIFEQEIKKYDKIVDLIEKNLAAQKNILNALTNCNADYASTRKEIIEIQRNRKTRIASLLYTYQVFQELKVNSKKGLEFYQKFQSIVTRLNARIRGVIKVQDEERAQFSQTQAARSMFSAGQISNNFGFNFNPNSVPLNGTTCSPKPSETIVPNIPLVGAKLKDYLPFMKPNANQSLNKNLSQQMISNPTTAFVPNSGPTSSISGNFPTANNSINQSQTLPNRHPNQPFGSNGGLPATSYQYSPPPSYSQALSNNVTYPLPAMLPTTDFSAPMNSNASSTHNFSSGLNENVPIVKPSDSTVYHNNQLPTNRQSLPPTVPMNNIYNPSQLPFHNSSVSSNLAMNNSSIRGQGVMNFNSYGNQALREKVISNNTGLIQPHMQYNTAYSSPMSQNQNYNLPSNDPRRQADSASAFVSPTSVQQPMPTNLMLQSNPSLALNNYPHQYVMANDSIKTTHFQTINDESRKFFSPSNHSQQIGMPHQNQANNITVILEQESKLGWSVLQPTPVSTVIDSNESQENSKNANDDGRTKIPSVTNPSNEEAIPDILSTMLSINGNENDSQQKNSTDKAIDSKCSPKSSSESGYKEADPSAPKDLLLQFDPLFG</sequence>
<dbReference type="OrthoDB" id="10266451at2759"/>
<dbReference type="SMART" id="SM01041">
    <property type="entry name" value="BRO1"/>
    <property type="match status" value="1"/>
</dbReference>
<organism evidence="8">
    <name type="scientific">Sarcoptes scabiei</name>
    <name type="common">Itch mite</name>
    <name type="synonym">Acarus scabiei</name>
    <dbReference type="NCBI Taxonomy" id="52283"/>
    <lineage>
        <taxon>Eukaryota</taxon>
        <taxon>Metazoa</taxon>
        <taxon>Ecdysozoa</taxon>
        <taxon>Arthropoda</taxon>
        <taxon>Chelicerata</taxon>
        <taxon>Arachnida</taxon>
        <taxon>Acari</taxon>
        <taxon>Acariformes</taxon>
        <taxon>Sarcoptiformes</taxon>
        <taxon>Astigmata</taxon>
        <taxon>Psoroptidia</taxon>
        <taxon>Sarcoptoidea</taxon>
        <taxon>Sarcoptidae</taxon>
        <taxon>Sarcoptinae</taxon>
        <taxon>Sarcoptes</taxon>
    </lineage>
</organism>
<evidence type="ECO:0000313" key="8">
    <source>
        <dbReference type="EMBL" id="KAF7493372.1"/>
    </source>
</evidence>
<keyword evidence="5" id="KW-0175">Coiled coil</keyword>
<feature type="compositionally biased region" description="Polar residues" evidence="6">
    <location>
        <begin position="1158"/>
        <end position="1168"/>
    </location>
</feature>
<feature type="compositionally biased region" description="Low complexity" evidence="6">
    <location>
        <begin position="1176"/>
        <end position="1186"/>
    </location>
</feature>
<dbReference type="GO" id="GO:0045022">
    <property type="term" value="P:early endosome to late endosome transport"/>
    <property type="evidence" value="ECO:0007669"/>
    <property type="project" value="TreeGrafter"/>
</dbReference>
<evidence type="ECO:0000259" key="7">
    <source>
        <dbReference type="PROSITE" id="PS51180"/>
    </source>
</evidence>
<evidence type="ECO:0000256" key="3">
    <source>
        <dbReference type="ARBA" id="ARBA00022490"/>
    </source>
</evidence>
<feature type="region of interest" description="Disordered" evidence="6">
    <location>
        <begin position="989"/>
        <end position="1028"/>
    </location>
</feature>
<evidence type="ECO:0000256" key="4">
    <source>
        <dbReference type="ARBA" id="ARBA00022753"/>
    </source>
</evidence>
<dbReference type="GO" id="GO:0005768">
    <property type="term" value="C:endosome"/>
    <property type="evidence" value="ECO:0007669"/>
    <property type="project" value="UniProtKB-SubCell"/>
</dbReference>
<dbReference type="Gene3D" id="1.20.120.560">
    <property type="entry name" value="alix/aip1 in complex with the ypdl late domain"/>
    <property type="match status" value="1"/>
</dbReference>
<feature type="domain" description="BRO1" evidence="7">
    <location>
        <begin position="8"/>
        <end position="405"/>
    </location>
</feature>
<dbReference type="Pfam" id="PF03097">
    <property type="entry name" value="BRO1"/>
    <property type="match status" value="1"/>
</dbReference>
<evidence type="ECO:0000256" key="1">
    <source>
        <dbReference type="ARBA" id="ARBA00004177"/>
    </source>
</evidence>
<dbReference type="Pfam" id="PF13949">
    <property type="entry name" value="ALIX_LYPXL_bnd"/>
    <property type="match status" value="1"/>
</dbReference>